<dbReference type="EMBL" id="CP050855">
    <property type="protein sequence ID" value="QLH63056.1"/>
    <property type="molecule type" value="Genomic_DNA"/>
</dbReference>
<evidence type="ECO:0000313" key="1">
    <source>
        <dbReference type="EMBL" id="QLH62023.1"/>
    </source>
</evidence>
<reference evidence="1 3" key="1">
    <citation type="journal article" date="2014" name="Genome Announc.">
        <title>Whole-Genome Sequence of Serratia symbiotica Strain CWBI-2.3T, a Free-Living Symbiont of the Black Bean Aphid Aphis fabae.</title>
        <authorList>
            <person name="Foray V."/>
            <person name="Grigorescu A.S."/>
            <person name="Sabri A."/>
            <person name="Haubruge E."/>
            <person name="Lognay G."/>
            <person name="Francis F."/>
            <person name="Fauconnier M.L."/>
            <person name="Hance T."/>
            <person name="Thonart P."/>
        </authorList>
    </citation>
    <scope>NUCLEOTIDE SEQUENCE [LARGE SCALE GENOMIC DNA]</scope>
    <source>
        <strain evidence="1">CWBI-2.3</strain>
    </source>
</reference>
<dbReference type="Proteomes" id="UP000042738">
    <property type="component" value="Chromosome"/>
</dbReference>
<evidence type="ECO:0000313" key="3">
    <source>
        <dbReference type="Proteomes" id="UP000042738"/>
    </source>
</evidence>
<proteinExistence type="predicted"/>
<evidence type="ECO:0000313" key="2">
    <source>
        <dbReference type="EMBL" id="QLH63056.1"/>
    </source>
</evidence>
<dbReference type="GeneID" id="93736659"/>
<reference evidence="1" key="2">
    <citation type="submission" date="2014-06" db="EMBL/GenBank/DDBJ databases">
        <authorList>
            <person name="Foray V.V."/>
        </authorList>
    </citation>
    <scope>NUCLEOTIDE SEQUENCE</scope>
    <source>
        <strain evidence="1">CWBI-2.3</strain>
    </source>
</reference>
<dbReference type="AlphaFoldDB" id="A0A068Z1A4"/>
<reference evidence="1" key="3">
    <citation type="submission" date="2020-04" db="EMBL/GenBank/DDBJ databases">
        <title>Genomic Insight into Nascent Stage of Mutualistic Insect Bacterial Symbioses through the Bacterial Symbiont Serratia symbiotica.</title>
        <authorList>
            <person name="Renoz F."/>
            <person name="Foray V."/>
            <person name="Ambroise J."/>
            <person name="Baa-Puyoulet P."/>
            <person name="Bearzatto B."/>
            <person name="Mendez G.L."/>
            <person name="Vanderpoorten A."/>
            <person name="Mahillon J."/>
            <person name="Gala J.-L."/>
            <person name="Calevro F."/>
            <person name="Hance T."/>
        </authorList>
    </citation>
    <scope>NUCLEOTIDE SEQUENCE</scope>
    <source>
        <strain evidence="1">CWBI-2.3</strain>
    </source>
</reference>
<organism evidence="1 3">
    <name type="scientific">Serratia symbiotica</name>
    <dbReference type="NCBI Taxonomy" id="138074"/>
    <lineage>
        <taxon>Bacteria</taxon>
        <taxon>Pseudomonadati</taxon>
        <taxon>Pseudomonadota</taxon>
        <taxon>Gammaproteobacteria</taxon>
        <taxon>Enterobacterales</taxon>
        <taxon>Yersiniaceae</taxon>
        <taxon>Serratia</taxon>
    </lineage>
</organism>
<dbReference type="EMBL" id="CP050855">
    <property type="protein sequence ID" value="QLH62023.1"/>
    <property type="molecule type" value="Genomic_DNA"/>
</dbReference>
<gene>
    <name evidence="1" type="ORF">SYMBAF_02405</name>
    <name evidence="2" type="ORF">SYMBAF_09145</name>
</gene>
<accession>A0A068Z1A4</accession>
<protein>
    <submittedName>
        <fullName evidence="1">Uncharacterized protein</fullName>
    </submittedName>
</protein>
<dbReference type="STRING" id="138074.SYMBAF_20148"/>
<dbReference type="RefSeq" id="WP_040264940.1">
    <property type="nucleotide sequence ID" value="NZ_CAXKXZ010000049.1"/>
</dbReference>
<sequence length="145" mass="15280">MAATTQDRNTPYRDCELTPIPVAAKEKIPAGVIVCINADGYAINGKEAPGLFYAGRADDSVDNSDGGNGEQYILVRSHKAFCWENDGSITQAHLGKRASILDNQTVTADDGSAPASEDGKTAATAATRSQAGTIIMIDTDGVWIY</sequence>
<name>A0A068Z1A4_9GAMM</name>